<proteinExistence type="predicted"/>
<dbReference type="Proteomes" id="UP001066276">
    <property type="component" value="Chromosome 4_1"/>
</dbReference>
<accession>A0AAV7T7X5</accession>
<dbReference type="EMBL" id="JANPWB010000007">
    <property type="protein sequence ID" value="KAJ1172424.1"/>
    <property type="molecule type" value="Genomic_DNA"/>
</dbReference>
<evidence type="ECO:0000313" key="1">
    <source>
        <dbReference type="EMBL" id="KAJ1172424.1"/>
    </source>
</evidence>
<name>A0AAV7T7X5_PLEWA</name>
<organism evidence="1 2">
    <name type="scientific">Pleurodeles waltl</name>
    <name type="common">Iberian ribbed newt</name>
    <dbReference type="NCBI Taxonomy" id="8319"/>
    <lineage>
        <taxon>Eukaryota</taxon>
        <taxon>Metazoa</taxon>
        <taxon>Chordata</taxon>
        <taxon>Craniata</taxon>
        <taxon>Vertebrata</taxon>
        <taxon>Euteleostomi</taxon>
        <taxon>Amphibia</taxon>
        <taxon>Batrachia</taxon>
        <taxon>Caudata</taxon>
        <taxon>Salamandroidea</taxon>
        <taxon>Salamandridae</taxon>
        <taxon>Pleurodelinae</taxon>
        <taxon>Pleurodeles</taxon>
    </lineage>
</organism>
<reference evidence="1" key="1">
    <citation type="journal article" date="2022" name="bioRxiv">
        <title>Sequencing and chromosome-scale assembly of the giantPleurodeles waltlgenome.</title>
        <authorList>
            <person name="Brown T."/>
            <person name="Elewa A."/>
            <person name="Iarovenko S."/>
            <person name="Subramanian E."/>
            <person name="Araus A.J."/>
            <person name="Petzold A."/>
            <person name="Susuki M."/>
            <person name="Suzuki K.-i.T."/>
            <person name="Hayashi T."/>
            <person name="Toyoda A."/>
            <person name="Oliveira C."/>
            <person name="Osipova E."/>
            <person name="Leigh N.D."/>
            <person name="Simon A."/>
            <person name="Yun M.H."/>
        </authorList>
    </citation>
    <scope>NUCLEOTIDE SEQUENCE</scope>
    <source>
        <strain evidence="1">20211129_DDA</strain>
        <tissue evidence="1">Liver</tissue>
    </source>
</reference>
<evidence type="ECO:0000313" key="2">
    <source>
        <dbReference type="Proteomes" id="UP001066276"/>
    </source>
</evidence>
<comment type="caution">
    <text evidence="1">The sequence shown here is derived from an EMBL/GenBank/DDBJ whole genome shotgun (WGS) entry which is preliminary data.</text>
</comment>
<protein>
    <submittedName>
        <fullName evidence="1">Uncharacterized protein</fullName>
    </submittedName>
</protein>
<dbReference type="AlphaFoldDB" id="A0AAV7T7X5"/>
<keyword evidence="2" id="KW-1185">Reference proteome</keyword>
<gene>
    <name evidence="1" type="ORF">NDU88_004271</name>
</gene>
<sequence>MSGLRSVGSLHALEHDVCGCTHSLGSMCVQSLTAMKCVHLTGAVSWLRSSSAFLSPLCRVNQRWKCDKALKRQLCNRADPVTHIQRQRLDSEGDRIQGVRGRAAAGLCCLGEGPESCSLLQHPFL</sequence>